<reference evidence="2" key="1">
    <citation type="submission" date="2021-02" db="EMBL/GenBank/DDBJ databases">
        <authorList>
            <person name="Nowell W R."/>
        </authorList>
    </citation>
    <scope>NUCLEOTIDE SEQUENCE</scope>
</reference>
<feature type="non-terminal residue" evidence="2">
    <location>
        <position position="57"/>
    </location>
</feature>
<name>A0A8S2NZ87_9BILA</name>
<evidence type="ECO:0000256" key="1">
    <source>
        <dbReference type="SAM" id="Coils"/>
    </source>
</evidence>
<dbReference type="EMBL" id="CAJOBI010005194">
    <property type="protein sequence ID" value="CAF4024772.1"/>
    <property type="molecule type" value="Genomic_DNA"/>
</dbReference>
<dbReference type="Proteomes" id="UP000676336">
    <property type="component" value="Unassembled WGS sequence"/>
</dbReference>
<gene>
    <name evidence="2" type="ORF">SMN809_LOCUS13231</name>
</gene>
<evidence type="ECO:0000313" key="3">
    <source>
        <dbReference type="Proteomes" id="UP000676336"/>
    </source>
</evidence>
<sequence length="57" mass="6768">MDRSREPITIDKVLDIIRQCIEAARHVHQYQTECEAMSERLVRLKDKLDGSSEQLRR</sequence>
<comment type="caution">
    <text evidence="2">The sequence shown here is derived from an EMBL/GenBank/DDBJ whole genome shotgun (WGS) entry which is preliminary data.</text>
</comment>
<dbReference type="AlphaFoldDB" id="A0A8S2NZ87"/>
<organism evidence="2 3">
    <name type="scientific">Rotaria magnacalcarata</name>
    <dbReference type="NCBI Taxonomy" id="392030"/>
    <lineage>
        <taxon>Eukaryota</taxon>
        <taxon>Metazoa</taxon>
        <taxon>Spiralia</taxon>
        <taxon>Gnathifera</taxon>
        <taxon>Rotifera</taxon>
        <taxon>Eurotatoria</taxon>
        <taxon>Bdelloidea</taxon>
        <taxon>Philodinida</taxon>
        <taxon>Philodinidae</taxon>
        <taxon>Rotaria</taxon>
    </lineage>
</organism>
<proteinExistence type="predicted"/>
<feature type="coiled-coil region" evidence="1">
    <location>
        <begin position="27"/>
        <end position="54"/>
    </location>
</feature>
<accession>A0A8S2NZ87</accession>
<protein>
    <submittedName>
        <fullName evidence="2">Uncharacterized protein</fullName>
    </submittedName>
</protein>
<keyword evidence="1" id="KW-0175">Coiled coil</keyword>
<feature type="non-terminal residue" evidence="2">
    <location>
        <position position="1"/>
    </location>
</feature>
<evidence type="ECO:0000313" key="2">
    <source>
        <dbReference type="EMBL" id="CAF4024772.1"/>
    </source>
</evidence>